<dbReference type="InterPro" id="IPR050512">
    <property type="entry name" value="Sulf_AdTrans/APS_kinase"/>
</dbReference>
<dbReference type="PANTHER" id="PTHR42700:SF1">
    <property type="entry name" value="SULFATE ADENYLYLTRANSFERASE"/>
    <property type="match status" value="1"/>
</dbReference>
<dbReference type="GO" id="GO:0004020">
    <property type="term" value="F:adenylylsulfate kinase activity"/>
    <property type="evidence" value="ECO:0007669"/>
    <property type="project" value="UniProtKB-UniRule"/>
</dbReference>
<dbReference type="Pfam" id="PF01583">
    <property type="entry name" value="APS_kinase"/>
    <property type="match status" value="1"/>
</dbReference>
<comment type="catalytic activity">
    <reaction evidence="5 6">
        <text>adenosine 5'-phosphosulfate + ATP = 3'-phosphoadenylyl sulfate + ADP + H(+)</text>
        <dbReference type="Rhea" id="RHEA:24152"/>
        <dbReference type="ChEBI" id="CHEBI:15378"/>
        <dbReference type="ChEBI" id="CHEBI:30616"/>
        <dbReference type="ChEBI" id="CHEBI:58243"/>
        <dbReference type="ChEBI" id="CHEBI:58339"/>
        <dbReference type="ChEBI" id="CHEBI:456216"/>
        <dbReference type="EC" id="2.7.1.25"/>
    </reaction>
</comment>
<comment type="function">
    <text evidence="5 6">Catalyzes the synthesis of activated sulfate.</text>
</comment>
<comment type="pathway">
    <text evidence="5 6">Sulfur metabolism; hydrogen sulfide biosynthesis; sulfite from sulfate: step 2/3.</text>
</comment>
<keyword evidence="5 6" id="KW-0418">Kinase</keyword>
<feature type="binding site" evidence="5">
    <location>
        <begin position="11"/>
        <end position="18"/>
    </location>
    <ligand>
        <name>ATP</name>
        <dbReference type="ChEBI" id="CHEBI:30616"/>
    </ligand>
</feature>
<evidence type="ECO:0000256" key="3">
    <source>
        <dbReference type="ARBA" id="ARBA00022741"/>
    </source>
</evidence>
<evidence type="ECO:0000256" key="5">
    <source>
        <dbReference type="HAMAP-Rule" id="MF_00065"/>
    </source>
</evidence>
<evidence type="ECO:0000313" key="8">
    <source>
        <dbReference type="EMBL" id="RSN69838.1"/>
    </source>
</evidence>
<evidence type="ECO:0000256" key="2">
    <source>
        <dbReference type="ARBA" id="ARBA00022679"/>
    </source>
</evidence>
<protein>
    <recommendedName>
        <fullName evidence="1 5">Adenylyl-sulfate kinase</fullName>
        <ecNumber evidence="1 5">2.7.1.25</ecNumber>
    </recommendedName>
    <alternativeName>
        <fullName evidence="5">APS kinase</fullName>
    </alternativeName>
    <alternativeName>
        <fullName evidence="5">ATP adenosine-5'-phosphosulfate 3'-phosphotransferase</fullName>
    </alternativeName>
    <alternativeName>
        <fullName evidence="5">Adenosine-5'-phosphosulfate kinase</fullName>
    </alternativeName>
</protein>
<name>A0A429G7L0_9CREN</name>
<dbReference type="GO" id="GO:0010134">
    <property type="term" value="P:sulfate assimilation via adenylyl sulfate reduction"/>
    <property type="evidence" value="ECO:0007669"/>
    <property type="project" value="TreeGrafter"/>
</dbReference>
<keyword evidence="2 5" id="KW-0808">Transferase</keyword>
<dbReference type="InterPro" id="IPR002891">
    <property type="entry name" value="APS"/>
</dbReference>
<dbReference type="GO" id="GO:0005524">
    <property type="term" value="F:ATP binding"/>
    <property type="evidence" value="ECO:0007669"/>
    <property type="project" value="UniProtKB-UniRule"/>
</dbReference>
<proteinExistence type="inferred from homology"/>
<evidence type="ECO:0000256" key="4">
    <source>
        <dbReference type="ARBA" id="ARBA00022840"/>
    </source>
</evidence>
<dbReference type="GO" id="GO:0019379">
    <property type="term" value="P:sulfate assimilation, phosphoadenylyl sulfate reduction by phosphoadenylyl-sulfate reductase (thioredoxin)"/>
    <property type="evidence" value="ECO:0007669"/>
    <property type="project" value="TreeGrafter"/>
</dbReference>
<dbReference type="Gene3D" id="3.40.50.300">
    <property type="entry name" value="P-loop containing nucleotide triphosphate hydrolases"/>
    <property type="match status" value="1"/>
</dbReference>
<dbReference type="GO" id="GO:0005737">
    <property type="term" value="C:cytoplasm"/>
    <property type="evidence" value="ECO:0007669"/>
    <property type="project" value="TreeGrafter"/>
</dbReference>
<dbReference type="SUPFAM" id="SSF52540">
    <property type="entry name" value="P-loop containing nucleoside triphosphate hydrolases"/>
    <property type="match status" value="1"/>
</dbReference>
<sequence length="179" mass="20624">MGEGFVLWLTGLPASGKTSLAKALEIELRKIGRRVEVLDGDEVRKWLSPEAGFTREDRERHLMRVAYVSKLLARNGIIVIASFVSPYREVRRKIRELIEEDSRFIEIYVRCPFEVAIKRDPKGLYRKAIVGEVRNFTGIDDPYEEPENPEITVDSSEMTVEEEARVVLNYLREEGLLDP</sequence>
<evidence type="ECO:0000256" key="6">
    <source>
        <dbReference type="RuleBase" id="RU004347"/>
    </source>
</evidence>
<organism evidence="8 9">
    <name type="scientific">Candidatus Korarchaeum cryptofilum</name>
    <dbReference type="NCBI Taxonomy" id="498846"/>
    <lineage>
        <taxon>Archaea</taxon>
        <taxon>Thermoproteota</taxon>
        <taxon>Candidatus Korarchaeia</taxon>
        <taxon>Candidatus Korarchaeales</taxon>
        <taxon>Candidatus Korarchaeaceae</taxon>
        <taxon>Candidatus Korarchaeum</taxon>
    </lineage>
</organism>
<feature type="active site" description="Phosphoserine intermediate" evidence="5">
    <location>
        <position position="85"/>
    </location>
</feature>
<dbReference type="UniPathway" id="UPA00140">
    <property type="reaction ID" value="UER00205"/>
</dbReference>
<dbReference type="PANTHER" id="PTHR42700">
    <property type="entry name" value="SULFATE ADENYLYLTRANSFERASE"/>
    <property type="match status" value="1"/>
</dbReference>
<evidence type="ECO:0000313" key="9">
    <source>
        <dbReference type="Proteomes" id="UP000278149"/>
    </source>
</evidence>
<dbReference type="InterPro" id="IPR027417">
    <property type="entry name" value="P-loop_NTPase"/>
</dbReference>
<evidence type="ECO:0000259" key="7">
    <source>
        <dbReference type="Pfam" id="PF01583"/>
    </source>
</evidence>
<dbReference type="GO" id="GO:0004781">
    <property type="term" value="F:sulfate adenylyltransferase (ATP) activity"/>
    <property type="evidence" value="ECO:0007669"/>
    <property type="project" value="TreeGrafter"/>
</dbReference>
<evidence type="ECO:0000256" key="1">
    <source>
        <dbReference type="ARBA" id="ARBA00012121"/>
    </source>
</evidence>
<dbReference type="NCBIfam" id="NF004041">
    <property type="entry name" value="PRK05541.1"/>
    <property type="match status" value="1"/>
</dbReference>
<dbReference type="NCBIfam" id="NF003013">
    <property type="entry name" value="PRK03846.1"/>
    <property type="match status" value="1"/>
</dbReference>
<comment type="similarity">
    <text evidence="5 6">Belongs to the APS kinase family.</text>
</comment>
<dbReference type="RefSeq" id="WP_125740956.1">
    <property type="nucleotide sequence ID" value="NZ_RCOR01000016.1"/>
</dbReference>
<reference evidence="8 9" key="1">
    <citation type="submission" date="2018-10" db="EMBL/GenBank/DDBJ databases">
        <title>Co-occurring genomic capacity for anaerobic methane metabolism and dissimilatory sulfite reduction discovered in the Korarchaeota.</title>
        <authorList>
            <person name="Mckay L.J."/>
            <person name="Dlakic M."/>
            <person name="Fields M.W."/>
            <person name="Delmont T.O."/>
            <person name="Eren A.M."/>
            <person name="Jay Z.J."/>
            <person name="Klingelsmith K.B."/>
            <person name="Rusch D.B."/>
            <person name="Inskeep W.P."/>
        </authorList>
    </citation>
    <scope>NUCLEOTIDE SEQUENCE [LARGE SCALE GENOMIC DNA]</scope>
    <source>
        <strain evidence="8 9">WS</strain>
    </source>
</reference>
<dbReference type="GO" id="GO:0070814">
    <property type="term" value="P:hydrogen sulfide biosynthetic process"/>
    <property type="evidence" value="ECO:0007669"/>
    <property type="project" value="UniProtKB-UniRule"/>
</dbReference>
<keyword evidence="5" id="KW-0597">Phosphoprotein</keyword>
<accession>A0A429G7L0</accession>
<dbReference type="Proteomes" id="UP000278149">
    <property type="component" value="Unassembled WGS sequence"/>
</dbReference>
<keyword evidence="3 5" id="KW-0547">Nucleotide-binding</keyword>
<dbReference type="InterPro" id="IPR059117">
    <property type="entry name" value="APS_kinase_dom"/>
</dbReference>
<dbReference type="EC" id="2.7.1.25" evidence="1 5"/>
<dbReference type="EMBL" id="RCOR01000016">
    <property type="protein sequence ID" value="RSN69838.1"/>
    <property type="molecule type" value="Genomic_DNA"/>
</dbReference>
<feature type="domain" description="APS kinase" evidence="7">
    <location>
        <begin position="4"/>
        <end position="154"/>
    </location>
</feature>
<keyword evidence="4 5" id="KW-0067">ATP-binding</keyword>
<dbReference type="AlphaFoldDB" id="A0A429G7L0"/>
<dbReference type="CDD" id="cd02027">
    <property type="entry name" value="APSK"/>
    <property type="match status" value="1"/>
</dbReference>
<comment type="caution">
    <text evidence="8">The sequence shown here is derived from an EMBL/GenBank/DDBJ whole genome shotgun (WGS) entry which is preliminary data.</text>
</comment>
<dbReference type="HAMAP" id="MF_00065">
    <property type="entry name" value="Adenylyl_sulf_kinase"/>
    <property type="match status" value="1"/>
</dbReference>
<gene>
    <name evidence="5 8" type="primary">cysC</name>
    <name evidence="8" type="ORF">D9Q81_02240</name>
</gene>
<dbReference type="NCBIfam" id="TIGR00455">
    <property type="entry name" value="apsK"/>
    <property type="match status" value="1"/>
</dbReference>